<gene>
    <name evidence="1" type="ORF">ACH5RR_021762</name>
</gene>
<sequence length="119" mass="14105">MLYLRNGNQKSIAIEESKNLNCMPIDSLINSLTFFELKLKYKVQDEETKGRRSITLKASSKRKKDSRKPYFNNLKITWDDCNSDEEVEEEYEEVQMAFMALRNNEVCLESTKEFKIDYL</sequence>
<organism evidence="1 2">
    <name type="scientific">Cinchona calisaya</name>
    <dbReference type="NCBI Taxonomy" id="153742"/>
    <lineage>
        <taxon>Eukaryota</taxon>
        <taxon>Viridiplantae</taxon>
        <taxon>Streptophyta</taxon>
        <taxon>Embryophyta</taxon>
        <taxon>Tracheophyta</taxon>
        <taxon>Spermatophyta</taxon>
        <taxon>Magnoliopsida</taxon>
        <taxon>eudicotyledons</taxon>
        <taxon>Gunneridae</taxon>
        <taxon>Pentapetalae</taxon>
        <taxon>asterids</taxon>
        <taxon>lamiids</taxon>
        <taxon>Gentianales</taxon>
        <taxon>Rubiaceae</taxon>
        <taxon>Cinchonoideae</taxon>
        <taxon>Cinchoneae</taxon>
        <taxon>Cinchona</taxon>
    </lineage>
</organism>
<comment type="caution">
    <text evidence="1">The sequence shown here is derived from an EMBL/GenBank/DDBJ whole genome shotgun (WGS) entry which is preliminary data.</text>
</comment>
<dbReference type="EMBL" id="JBJUIK010000009">
    <property type="protein sequence ID" value="KAL3519173.1"/>
    <property type="molecule type" value="Genomic_DNA"/>
</dbReference>
<protein>
    <submittedName>
        <fullName evidence="1">Uncharacterized protein</fullName>
    </submittedName>
</protein>
<proteinExistence type="predicted"/>
<evidence type="ECO:0000313" key="1">
    <source>
        <dbReference type="EMBL" id="KAL3519173.1"/>
    </source>
</evidence>
<keyword evidence="2" id="KW-1185">Reference proteome</keyword>
<dbReference type="AlphaFoldDB" id="A0ABD2ZJI5"/>
<evidence type="ECO:0000313" key="2">
    <source>
        <dbReference type="Proteomes" id="UP001630127"/>
    </source>
</evidence>
<reference evidence="1 2" key="1">
    <citation type="submission" date="2024-11" db="EMBL/GenBank/DDBJ databases">
        <title>A near-complete genome assembly of Cinchona calisaya.</title>
        <authorList>
            <person name="Lian D.C."/>
            <person name="Zhao X.W."/>
            <person name="Wei L."/>
        </authorList>
    </citation>
    <scope>NUCLEOTIDE SEQUENCE [LARGE SCALE GENOMIC DNA]</scope>
    <source>
        <tissue evidence="1">Nenye</tissue>
    </source>
</reference>
<dbReference type="Proteomes" id="UP001630127">
    <property type="component" value="Unassembled WGS sequence"/>
</dbReference>
<name>A0ABD2ZJI5_9GENT</name>
<accession>A0ABD2ZJI5</accession>